<evidence type="ECO:0000256" key="2">
    <source>
        <dbReference type="ARBA" id="ARBA00022525"/>
    </source>
</evidence>
<dbReference type="GO" id="GO:0005576">
    <property type="term" value="C:extracellular region"/>
    <property type="evidence" value="ECO:0007669"/>
    <property type="project" value="UniProtKB-SubCell"/>
</dbReference>
<dbReference type="Pfam" id="PF19429">
    <property type="entry name" value="EVA_Class_A"/>
    <property type="match status" value="1"/>
</dbReference>
<evidence type="ECO:0000256" key="5">
    <source>
        <dbReference type="ARBA" id="ARBA00023180"/>
    </source>
</evidence>
<organism evidence="7">
    <name type="scientific">Amblyomma parvum</name>
    <name type="common">South American tick</name>
    <dbReference type="NCBI Taxonomy" id="251391"/>
    <lineage>
        <taxon>Eukaryota</taxon>
        <taxon>Metazoa</taxon>
        <taxon>Ecdysozoa</taxon>
        <taxon>Arthropoda</taxon>
        <taxon>Chelicerata</taxon>
        <taxon>Arachnida</taxon>
        <taxon>Acari</taxon>
        <taxon>Parasitiformes</taxon>
        <taxon>Ixodida</taxon>
        <taxon>Ixodoidea</taxon>
        <taxon>Ixodidae</taxon>
        <taxon>Amblyomminae</taxon>
        <taxon>Amblyomma</taxon>
    </lineage>
</organism>
<reference evidence="7" key="1">
    <citation type="submission" date="2014-03" db="EMBL/GenBank/DDBJ databases">
        <title>The sialotranscriptome of Amblyomma triste, Amblyomma parvum and Amblyomma cajennense ticks, uncovered by 454-based RNA-seq.</title>
        <authorList>
            <person name="Garcia G.R."/>
            <person name="Gardinassi L.G."/>
            <person name="Ribeiro J.M."/>
            <person name="Anatrielo E."/>
            <person name="Ferreira B.R."/>
            <person name="Moreira H.N."/>
            <person name="Mafra C."/>
            <person name="Olegario M.M."/>
            <person name="Szabo P.J."/>
            <person name="Miranda-Santos I.K."/>
            <person name="Maruyama S.R."/>
        </authorList>
    </citation>
    <scope>NUCLEOTIDE SEQUENCE</scope>
    <source>
        <strain evidence="7">Araguapaz</strain>
        <tissue evidence="7">Salivary glands</tissue>
    </source>
</reference>
<keyword evidence="4 6" id="KW-1015">Disulfide bond</keyword>
<accession>A0A023FTN9</accession>
<dbReference type="GO" id="GO:0019957">
    <property type="term" value="F:C-C chemokine binding"/>
    <property type="evidence" value="ECO:0007669"/>
    <property type="project" value="InterPro"/>
</dbReference>
<comment type="subcellular location">
    <subcellularLocation>
        <location evidence="1 6">Secreted</location>
    </subcellularLocation>
</comment>
<keyword evidence="3 6" id="KW-0732">Signal</keyword>
<evidence type="ECO:0000256" key="6">
    <source>
        <dbReference type="RuleBase" id="RU369006"/>
    </source>
</evidence>
<evidence type="ECO:0000256" key="1">
    <source>
        <dbReference type="ARBA" id="ARBA00004613"/>
    </source>
</evidence>
<keyword evidence="2 6" id="KW-0964">Secreted</keyword>
<proteinExistence type="evidence at transcript level"/>
<comment type="function">
    <text evidence="6">Salivary chemokine-binding protein which binds to host chemokines.</text>
</comment>
<evidence type="ECO:0000256" key="3">
    <source>
        <dbReference type="ARBA" id="ARBA00022729"/>
    </source>
</evidence>
<evidence type="ECO:0000313" key="7">
    <source>
        <dbReference type="EMBL" id="JAC24814.1"/>
    </source>
</evidence>
<keyword evidence="5 6" id="KW-0325">Glycoprotein</keyword>
<dbReference type="EMBL" id="GBBL01002506">
    <property type="protein sequence ID" value="JAC24814.1"/>
    <property type="molecule type" value="mRNA"/>
</dbReference>
<protein>
    <recommendedName>
        <fullName evidence="6">Evasin</fullName>
    </recommendedName>
</protein>
<evidence type="ECO:0000256" key="4">
    <source>
        <dbReference type="ARBA" id="ARBA00023157"/>
    </source>
</evidence>
<dbReference type="Gene3D" id="2.30.130.100">
    <property type="match status" value="1"/>
</dbReference>
<name>A0A023FTN9_AMBPA</name>
<dbReference type="InterPro" id="IPR045797">
    <property type="entry name" value="EVA_Class_A"/>
</dbReference>
<dbReference type="AlphaFoldDB" id="A0A023FTN9"/>
<sequence length="107" mass="11917">MHLFYTSKPCAGVVTNDNECKEKVLSIFNLELPAECFVTCPGNVTHDVSNGTLCLTLIPSRRVQERSAIRRKRGKWCSLGSCQTGKCVPIGGQFRCKVPRDRNPMSE</sequence>